<organism evidence="3 4">
    <name type="scientific">Cyclotella cryptica</name>
    <dbReference type="NCBI Taxonomy" id="29204"/>
    <lineage>
        <taxon>Eukaryota</taxon>
        <taxon>Sar</taxon>
        <taxon>Stramenopiles</taxon>
        <taxon>Ochrophyta</taxon>
        <taxon>Bacillariophyta</taxon>
        <taxon>Coscinodiscophyceae</taxon>
        <taxon>Thalassiosirophycidae</taxon>
        <taxon>Stephanodiscales</taxon>
        <taxon>Stephanodiscaceae</taxon>
        <taxon>Cyclotella</taxon>
    </lineage>
</organism>
<evidence type="ECO:0000313" key="3">
    <source>
        <dbReference type="EMBL" id="KAL3793538.1"/>
    </source>
</evidence>
<dbReference type="EMBL" id="JABMIG020000090">
    <property type="protein sequence ID" value="KAL3793538.1"/>
    <property type="molecule type" value="Genomic_DNA"/>
</dbReference>
<feature type="region of interest" description="Disordered" evidence="1">
    <location>
        <begin position="201"/>
        <end position="246"/>
    </location>
</feature>
<keyword evidence="4" id="KW-1185">Reference proteome</keyword>
<evidence type="ECO:0000313" key="4">
    <source>
        <dbReference type="Proteomes" id="UP001516023"/>
    </source>
</evidence>
<feature type="transmembrane region" description="Helical" evidence="2">
    <location>
        <begin position="248"/>
        <end position="265"/>
    </location>
</feature>
<accession>A0ABD3PZF2</accession>
<protein>
    <submittedName>
        <fullName evidence="3">Uncharacterized protein</fullName>
    </submittedName>
</protein>
<name>A0ABD3PZF2_9STRA</name>
<comment type="caution">
    <text evidence="3">The sequence shown here is derived from an EMBL/GenBank/DDBJ whole genome shotgun (WGS) entry which is preliminary data.</text>
</comment>
<reference evidence="3 4" key="1">
    <citation type="journal article" date="2020" name="G3 (Bethesda)">
        <title>Improved Reference Genome for Cyclotella cryptica CCMP332, a Model for Cell Wall Morphogenesis, Salinity Adaptation, and Lipid Production in Diatoms (Bacillariophyta).</title>
        <authorList>
            <person name="Roberts W.R."/>
            <person name="Downey K.M."/>
            <person name="Ruck E.C."/>
            <person name="Traller J.C."/>
            <person name="Alverson A.J."/>
        </authorList>
    </citation>
    <scope>NUCLEOTIDE SEQUENCE [LARGE SCALE GENOMIC DNA]</scope>
    <source>
        <strain evidence="3 4">CCMP332</strain>
    </source>
</reference>
<gene>
    <name evidence="3" type="ORF">HJC23_007278</name>
</gene>
<evidence type="ECO:0000256" key="1">
    <source>
        <dbReference type="SAM" id="MobiDB-lite"/>
    </source>
</evidence>
<keyword evidence="2" id="KW-1133">Transmembrane helix</keyword>
<sequence>MGDESLSMTTAATKKKKKNVFKSIAKGMSFKKKKKHPDDASVLGVSVATNSVPGPPPPPLLAVVNGERSNNDKLTAPSKNDNRPIQIILLLMDPASRRFELLQLEFDSAKALVSDILLQIEPSATEKTLREMVYVGVCDRGGMEMISSMKLSQFCNAERGNELVLAIPTGMSGKETAALATPILEDEKVVEMLRPCGVQLTSKPKTGMRNVNKLSKIDEEEKSSPTSTSNRRSLTKEARATNPKSSNLPTAALGMLVLAILVFAVKRHRAITRPIQSGQCLLPGQWKGQCGIWELFPGKFFCGSSSLSKLSVEKDSTVRYFSNVRDNSDEIEEIWSAGGSGRAECIAGGDSKQCVDNLNCNGALFTKEGEKWFVEVNGGRTLLINDVVQKFT</sequence>
<evidence type="ECO:0000256" key="2">
    <source>
        <dbReference type="SAM" id="Phobius"/>
    </source>
</evidence>
<keyword evidence="2" id="KW-0812">Transmembrane</keyword>
<dbReference type="Proteomes" id="UP001516023">
    <property type="component" value="Unassembled WGS sequence"/>
</dbReference>
<dbReference type="AlphaFoldDB" id="A0ABD3PZF2"/>
<proteinExistence type="predicted"/>
<keyword evidence="2" id="KW-0472">Membrane</keyword>